<evidence type="ECO:0000256" key="4">
    <source>
        <dbReference type="ARBA" id="ARBA00022989"/>
    </source>
</evidence>
<dbReference type="AlphaFoldDB" id="A0A0I9R2X1"/>
<comment type="similarity">
    <text evidence="2">Belongs to the peroxisomal membrane protein PXMP2/4 family.</text>
</comment>
<evidence type="ECO:0000313" key="7">
    <source>
        <dbReference type="EMBL" id="CTP81146.1"/>
    </source>
</evidence>
<evidence type="ECO:0000256" key="1">
    <source>
        <dbReference type="ARBA" id="ARBA00004141"/>
    </source>
</evidence>
<evidence type="ECO:0000256" key="2">
    <source>
        <dbReference type="ARBA" id="ARBA00006824"/>
    </source>
</evidence>
<evidence type="ECO:0000256" key="5">
    <source>
        <dbReference type="ARBA" id="ARBA00023136"/>
    </source>
</evidence>
<dbReference type="WormBase" id="Bm9496">
    <property type="protein sequence ID" value="BM18195"/>
    <property type="gene ID" value="WBGene00229757"/>
</dbReference>
<accession>A0A0I9R2X1</accession>
<dbReference type="OMA" id="WYFRACP"/>
<keyword evidence="5" id="KW-0472">Membrane</keyword>
<evidence type="ECO:0000256" key="6">
    <source>
        <dbReference type="ARBA" id="ARBA00049743"/>
    </source>
</evidence>
<protein>
    <recommendedName>
        <fullName evidence="6">Mitochondrial inner membrane protein Mpv17</fullName>
    </recommendedName>
</protein>
<dbReference type="GO" id="GO:0005739">
    <property type="term" value="C:mitochondrion"/>
    <property type="evidence" value="ECO:0007669"/>
    <property type="project" value="TreeGrafter"/>
</dbReference>
<proteinExistence type="inferred from homology"/>
<dbReference type="PANTHER" id="PTHR11266">
    <property type="entry name" value="PEROXISOMAL MEMBRANE PROTEIN 2, PXMP2 MPV17"/>
    <property type="match status" value="1"/>
</dbReference>
<dbReference type="PANTHER" id="PTHR11266:SF17">
    <property type="entry name" value="PROTEIN MPV17"/>
    <property type="match status" value="1"/>
</dbReference>
<dbReference type="GO" id="GO:1901858">
    <property type="term" value="P:regulation of mitochondrial DNA metabolic process"/>
    <property type="evidence" value="ECO:0007669"/>
    <property type="project" value="TreeGrafter"/>
</dbReference>
<evidence type="ECO:0000313" key="8">
    <source>
        <dbReference type="WormBase" id="Bm9496"/>
    </source>
</evidence>
<reference evidence="7" key="2">
    <citation type="submission" date="2012-12" db="EMBL/GenBank/DDBJ databases">
        <authorList>
            <person name="Gao Y.W."/>
            <person name="Fan S.T."/>
            <person name="Sun H.T."/>
            <person name="Wang Z."/>
            <person name="Gao X.L."/>
            <person name="Li Y.G."/>
            <person name="Wang T.C."/>
            <person name="Zhang K."/>
            <person name="Xu W.W."/>
            <person name="Yu Z.J."/>
            <person name="Xia X.Z."/>
        </authorList>
    </citation>
    <scope>NUCLEOTIDE SEQUENCE</scope>
    <source>
        <strain evidence="7">FR3</strain>
    </source>
</reference>
<reference evidence="7" key="1">
    <citation type="journal article" date="2007" name="Science">
        <title>Draft genome of the filarial nematode parasite Brugia malayi.</title>
        <authorList>
            <person name="Ghedin E."/>
            <person name="Wang S."/>
            <person name="Spiro D."/>
            <person name="Caler E."/>
            <person name="Zhao Q."/>
            <person name="Crabtree J."/>
            <person name="Allen J.E."/>
            <person name="Delcher A.L."/>
            <person name="Guiliano D.B."/>
            <person name="Miranda-Saavedra D."/>
            <person name="Angiuoli S.V."/>
            <person name="Creasy T."/>
            <person name="Amedeo P."/>
            <person name="Haas B."/>
            <person name="El-Sayed N.M."/>
            <person name="Wortman J.R."/>
            <person name="Feldblyum T."/>
            <person name="Tallon L."/>
            <person name="Schatz M."/>
            <person name="Shumway M."/>
            <person name="Koo H."/>
            <person name="Salzberg S.L."/>
            <person name="Schobel S."/>
            <person name="Pertea M."/>
            <person name="Pop M."/>
            <person name="White O."/>
            <person name="Barton G.J."/>
            <person name="Carlow C.K."/>
            <person name="Crawford M.J."/>
            <person name="Daub J."/>
            <person name="Dimmic M.W."/>
            <person name="Estes C.F."/>
            <person name="Foster J.M."/>
            <person name="Ganatra M."/>
            <person name="Gregory W.F."/>
            <person name="Johnson N.M."/>
            <person name="Jin J."/>
            <person name="Komuniecki R."/>
            <person name="Korf I."/>
            <person name="Kumar S."/>
            <person name="Laney S."/>
            <person name="Li B.W."/>
            <person name="Li W."/>
            <person name="Lindblom T.H."/>
            <person name="Lustigman S."/>
            <person name="Ma D."/>
            <person name="Maina C.V."/>
            <person name="Martin D.M."/>
            <person name="McCarter J.P."/>
            <person name="McReynolds L."/>
            <person name="Mitreva M."/>
            <person name="Nutman T.B."/>
            <person name="Parkinson J."/>
            <person name="Peregrin-Alvarez J.M."/>
            <person name="Poole C."/>
            <person name="Ren Q."/>
            <person name="Saunders L."/>
            <person name="Sluder A.E."/>
            <person name="Smith K."/>
            <person name="Stanke M."/>
            <person name="Unnasch T.R."/>
            <person name="Ware J."/>
            <person name="Wei A.D."/>
            <person name="Weil G."/>
            <person name="Williams D.J."/>
            <person name="Zhang Y."/>
            <person name="Williams S.A."/>
            <person name="Fraser-Liggett C."/>
            <person name="Slatko B."/>
            <person name="Blaxter M.L."/>
            <person name="Scott A.L."/>
        </authorList>
    </citation>
    <scope>NUCLEOTIDE SEQUENCE</scope>
    <source>
        <strain evidence="7">FR3</strain>
    </source>
</reference>
<keyword evidence="3" id="KW-0812">Transmembrane</keyword>
<gene>
    <name evidence="7 8" type="ORF">Bm9496</name>
    <name evidence="7" type="ORF">BM_Bm9496</name>
</gene>
<comment type="subcellular location">
    <subcellularLocation>
        <location evidence="1">Membrane</location>
        <topology evidence="1">Multi-pass membrane protein</topology>
    </subcellularLocation>
</comment>
<organism evidence="7">
    <name type="scientific">Brugia malayi</name>
    <name type="common">Filarial nematode worm</name>
    <dbReference type="NCBI Taxonomy" id="6279"/>
    <lineage>
        <taxon>Eukaryota</taxon>
        <taxon>Metazoa</taxon>
        <taxon>Ecdysozoa</taxon>
        <taxon>Nematoda</taxon>
        <taxon>Chromadorea</taxon>
        <taxon>Rhabditida</taxon>
        <taxon>Spirurina</taxon>
        <taxon>Spiruromorpha</taxon>
        <taxon>Filarioidea</taxon>
        <taxon>Onchocercidae</taxon>
        <taxon>Brugia</taxon>
    </lineage>
</organism>
<name>A0A0I9R2X1_BRUMA</name>
<keyword evidence="4" id="KW-1133">Transmembrane helix</keyword>
<sequence>MYRSNNFSNRCSYHHQEHSQCNVGPRRSALNATGGTSLGLNRRHFAQRNHAWSIPELVRETGLILEVQRDYGRILSQSNFSTPNVHIYFSLSTLVNDAPLSVITDNLADVFQAGAVVEIEVEGGVNLKELKHNIHVILTCTSIRPSTEAGHKPELVPMVVIQDDCEIPLALITNHELVALPRQVFPVEEVTSAFMAKKNSVITDVELPEFATIGRSVEGRILSAPPWIREFTNPSVKKIALSVQRFGRDREGFAVIKEYIGRGVILTPVDEDDKQICGDMFYPYEMRVNSSSYTVTGCEDVYRLGSKWYFRACPELPNRKYKYRVYSLNSLDAIVSGDLIAQEQLSDHTVIKTQGSVTIDVSTSALEVNASTNDQLDNSNQLIEFDDKPLTVSSPNAFPKPTAVSPVTLNLLSAVNFDTSRAATASGINETMILQNPNPPDVTDRNLLVDFNAANEVQQVATEVRHFHILDEDFTLSSLNFDFKEAKSKAEMFGYSNYQDNKDVCMASLDKGSRNVDLNHINGFKTTKEQSAKVESSDCSVELTSCKPKNCVENCSVLCNGNSVVEQLVDISNDSLIVDQETDTSDDDSENEMFHAVSVKRESDDGWWFTRRISSRIDSTEDRKANVELGRLPYCNRNSEAAELNPAPKDDKPPLFLTEDHVNCEATSVTITPELSLTNTLQNDGEDLLFRMLLAVYRAYERALVKYPFLTQASSAGALAAMADMLTQNFVEKRWQKGNYNPARTIRFSALILFWIAPITYRWFLLLEKVKGKANLLPLKRMILDQSLAAPLFTFSFITNLHILEGNSPHDALEKAKKDIVPVMKTNYKAGFLFFV</sequence>
<dbReference type="EMBL" id="LN856924">
    <property type="protein sequence ID" value="CTP81146.1"/>
    <property type="molecule type" value="Genomic_DNA"/>
</dbReference>
<dbReference type="InterPro" id="IPR007248">
    <property type="entry name" value="Mpv17_PMP22"/>
</dbReference>
<dbReference type="GO" id="GO:0016020">
    <property type="term" value="C:membrane"/>
    <property type="evidence" value="ECO:0007669"/>
    <property type="project" value="UniProtKB-SubCell"/>
</dbReference>
<dbReference type="GO" id="GO:0015267">
    <property type="term" value="F:channel activity"/>
    <property type="evidence" value="ECO:0007669"/>
    <property type="project" value="TreeGrafter"/>
</dbReference>
<evidence type="ECO:0000256" key="3">
    <source>
        <dbReference type="ARBA" id="ARBA00022692"/>
    </source>
</evidence>